<dbReference type="InterPro" id="IPR000866">
    <property type="entry name" value="AhpC/TSA"/>
</dbReference>
<evidence type="ECO:0000313" key="4">
    <source>
        <dbReference type="EMBL" id="QDU38606.1"/>
    </source>
</evidence>
<dbReference type="SUPFAM" id="SSF52833">
    <property type="entry name" value="Thioredoxin-like"/>
    <property type="match status" value="1"/>
</dbReference>
<dbReference type="GO" id="GO:0005509">
    <property type="term" value="F:calcium ion binding"/>
    <property type="evidence" value="ECO:0007669"/>
    <property type="project" value="InterPro"/>
</dbReference>
<dbReference type="PANTHER" id="PTHR43640">
    <property type="entry name" value="OS07G0260300 PROTEIN"/>
    <property type="match status" value="1"/>
</dbReference>
<dbReference type="KEGG" id="mri:Mal4_29350"/>
<gene>
    <name evidence="4" type="primary">resA_5</name>
    <name evidence="4" type="ORF">Mal4_29350</name>
</gene>
<dbReference type="EMBL" id="CP036275">
    <property type="protein sequence ID" value="QDU38606.1"/>
    <property type="molecule type" value="Genomic_DNA"/>
</dbReference>
<proteinExistence type="predicted"/>
<dbReference type="PANTHER" id="PTHR43640:SF1">
    <property type="entry name" value="THIOREDOXIN-DEPENDENT PEROXIREDOXIN"/>
    <property type="match status" value="1"/>
</dbReference>
<protein>
    <submittedName>
        <fullName evidence="4">Thiol-disulfide oxidoreductase ResA</fullName>
    </submittedName>
</protein>
<evidence type="ECO:0000259" key="2">
    <source>
        <dbReference type="PROSITE" id="PS50222"/>
    </source>
</evidence>
<dbReference type="InterPro" id="IPR018247">
    <property type="entry name" value="EF_Hand_1_Ca_BS"/>
</dbReference>
<dbReference type="Gene3D" id="3.40.30.10">
    <property type="entry name" value="Glutaredoxin"/>
    <property type="match status" value="1"/>
</dbReference>
<sequence>MCSRNAGQLTAGLEHPQFLFGGRRLVALLLLLALGLFGGRANAADDNSPIGRRIDNFELPDSLGALHTLEQYHDRSLVVVAFVGVECPIARLYAPRLEQIARDYADRGVTVLAIDSNRQDSLTDLQGYVNRHGISFPVLRDSGNRIADQFGALRTIETYVLDQQRTIRYHGRIDDQYGVGYSRSEPTRNDLREALDELLTDQPVSVPQTKVVGCFIGRVRKPQADASVTYSRDVASVLNRHCVECHREGEIAPFALSSFDDAVGWGETIAEVIREQRMPPWHANPAHGEFANSRLMSDEEKQTIYDWVEAGMPEGDPAVLPSLPQFVEGWQLPRRPDQVVAMRSKPFDVPAEGTIEYQYFAVDPGFTEDRWIAGAEVVPGNRNVVHHAIVFFSPPNGRGPQGLGWISAYVPGFRPPEPVTGLARRVPAGSKLIFQMHYTPNGSPQQDVTKIGLLFADPETVTEELVTQVAVDPKFEIPPHAEEYRISTTRRHWPKGSRLLALTPHMHLRGRSFRFVGHFPDGRDEILLDVPHYDFNWQHTYQLAEPLNLPEGFSIECIATYDNSGNNPVNPDPSAAVTWGDQSWEEMMIAFFEVAIPRGSLVAKQRSRTVSAEVRGKAEKAADEMFRRFDLDGDGRIARGEVPPAFGAFGFGRFDANGDRWLTREEVLQEALRSIDR</sequence>
<dbReference type="InterPro" id="IPR014784">
    <property type="entry name" value="Cu2_ascorb_mOase-like_C"/>
</dbReference>
<feature type="domain" description="Thioredoxin" evidence="3">
    <location>
        <begin position="48"/>
        <end position="200"/>
    </location>
</feature>
<dbReference type="AlphaFoldDB" id="A0A517Z807"/>
<dbReference type="Pfam" id="PF00578">
    <property type="entry name" value="AhpC-TSA"/>
    <property type="match status" value="1"/>
</dbReference>
<organism evidence="4 5">
    <name type="scientific">Maioricimonas rarisocia</name>
    <dbReference type="NCBI Taxonomy" id="2528026"/>
    <lineage>
        <taxon>Bacteria</taxon>
        <taxon>Pseudomonadati</taxon>
        <taxon>Planctomycetota</taxon>
        <taxon>Planctomycetia</taxon>
        <taxon>Planctomycetales</taxon>
        <taxon>Planctomycetaceae</taxon>
        <taxon>Maioricimonas</taxon>
    </lineage>
</organism>
<dbReference type="Proteomes" id="UP000320496">
    <property type="component" value="Chromosome"/>
</dbReference>
<dbReference type="Gene3D" id="2.60.120.230">
    <property type="match status" value="1"/>
</dbReference>
<reference evidence="4 5" key="1">
    <citation type="submission" date="2019-02" db="EMBL/GenBank/DDBJ databases">
        <title>Deep-cultivation of Planctomycetes and their phenomic and genomic characterization uncovers novel biology.</title>
        <authorList>
            <person name="Wiegand S."/>
            <person name="Jogler M."/>
            <person name="Boedeker C."/>
            <person name="Pinto D."/>
            <person name="Vollmers J."/>
            <person name="Rivas-Marin E."/>
            <person name="Kohn T."/>
            <person name="Peeters S.H."/>
            <person name="Heuer A."/>
            <person name="Rast P."/>
            <person name="Oberbeckmann S."/>
            <person name="Bunk B."/>
            <person name="Jeske O."/>
            <person name="Meyerdierks A."/>
            <person name="Storesund J.E."/>
            <person name="Kallscheuer N."/>
            <person name="Luecker S."/>
            <person name="Lage O.M."/>
            <person name="Pohl T."/>
            <person name="Merkel B.J."/>
            <person name="Hornburger P."/>
            <person name="Mueller R.-W."/>
            <person name="Bruemmer F."/>
            <person name="Labrenz M."/>
            <person name="Spormann A.M."/>
            <person name="Op den Camp H."/>
            <person name="Overmann J."/>
            <person name="Amann R."/>
            <person name="Jetten M.S.M."/>
            <person name="Mascher T."/>
            <person name="Medema M.H."/>
            <person name="Devos D.P."/>
            <person name="Kaster A.-K."/>
            <person name="Ovreas L."/>
            <person name="Rohde M."/>
            <person name="Galperin M.Y."/>
            <person name="Jogler C."/>
        </authorList>
    </citation>
    <scope>NUCLEOTIDE SEQUENCE [LARGE SCALE GENOMIC DNA]</scope>
    <source>
        <strain evidence="4 5">Mal4</strain>
    </source>
</reference>
<dbReference type="PROSITE" id="PS51352">
    <property type="entry name" value="THIOREDOXIN_2"/>
    <property type="match status" value="1"/>
</dbReference>
<dbReference type="InterPro" id="IPR047262">
    <property type="entry name" value="PRX-like1"/>
</dbReference>
<dbReference type="SUPFAM" id="SSF47473">
    <property type="entry name" value="EF-hand"/>
    <property type="match status" value="1"/>
</dbReference>
<dbReference type="PROSITE" id="PS50222">
    <property type="entry name" value="EF_HAND_2"/>
    <property type="match status" value="1"/>
</dbReference>
<dbReference type="CDD" id="cd02969">
    <property type="entry name" value="PRX_like1"/>
    <property type="match status" value="1"/>
</dbReference>
<feature type="domain" description="EF-hand" evidence="2">
    <location>
        <begin position="617"/>
        <end position="652"/>
    </location>
</feature>
<dbReference type="RefSeq" id="WP_145369870.1">
    <property type="nucleotide sequence ID" value="NZ_CP036275.1"/>
</dbReference>
<accession>A0A517Z807</accession>
<dbReference type="InterPro" id="IPR036249">
    <property type="entry name" value="Thioredoxin-like_sf"/>
</dbReference>
<dbReference type="InterPro" id="IPR002048">
    <property type="entry name" value="EF_hand_dom"/>
</dbReference>
<evidence type="ECO:0000256" key="1">
    <source>
        <dbReference type="ARBA" id="ARBA00023157"/>
    </source>
</evidence>
<dbReference type="SUPFAM" id="SSF49742">
    <property type="entry name" value="PHM/PNGase F"/>
    <property type="match status" value="2"/>
</dbReference>
<dbReference type="InterPro" id="IPR008977">
    <property type="entry name" value="PHM/PNGase_F_dom_sf"/>
</dbReference>
<dbReference type="GO" id="GO:0016209">
    <property type="term" value="F:antioxidant activity"/>
    <property type="evidence" value="ECO:0007669"/>
    <property type="project" value="InterPro"/>
</dbReference>
<dbReference type="OrthoDB" id="9788721at2"/>
<keyword evidence="5" id="KW-1185">Reference proteome</keyword>
<dbReference type="GO" id="GO:0016715">
    <property type="term" value="F:oxidoreductase activity, acting on paired donors, with incorporation or reduction of molecular oxygen, reduced ascorbate as one donor, and incorporation of one atom of oxygen"/>
    <property type="evidence" value="ECO:0007669"/>
    <property type="project" value="InterPro"/>
</dbReference>
<name>A0A517Z807_9PLAN</name>
<dbReference type="PROSITE" id="PS00018">
    <property type="entry name" value="EF_HAND_1"/>
    <property type="match status" value="1"/>
</dbReference>
<dbReference type="InterPro" id="IPR011992">
    <property type="entry name" value="EF-hand-dom_pair"/>
</dbReference>
<keyword evidence="1" id="KW-1015">Disulfide bond</keyword>
<dbReference type="InterPro" id="IPR013766">
    <property type="entry name" value="Thioredoxin_domain"/>
</dbReference>
<evidence type="ECO:0000259" key="3">
    <source>
        <dbReference type="PROSITE" id="PS51352"/>
    </source>
</evidence>
<evidence type="ECO:0000313" key="5">
    <source>
        <dbReference type="Proteomes" id="UP000320496"/>
    </source>
</evidence>